<dbReference type="OrthoDB" id="2153661at2759"/>
<evidence type="ECO:0000313" key="1">
    <source>
        <dbReference type="EMBL" id="ODV89742.1"/>
    </source>
</evidence>
<reference evidence="2" key="1">
    <citation type="submission" date="2016-02" db="EMBL/GenBank/DDBJ databases">
        <title>Comparative genomics of biotechnologically important yeasts.</title>
        <authorList>
            <consortium name="DOE Joint Genome Institute"/>
            <person name="Riley R."/>
            <person name="Haridas S."/>
            <person name="Wolfe K.H."/>
            <person name="Lopes M.R."/>
            <person name="Hittinger C.T."/>
            <person name="Goker M."/>
            <person name="Salamov A."/>
            <person name="Wisecaver J."/>
            <person name="Long T.M."/>
            <person name="Aerts A.L."/>
            <person name="Barry K."/>
            <person name="Choi C."/>
            <person name="Clum A."/>
            <person name="Coughlan A.Y."/>
            <person name="Deshpande S."/>
            <person name="Douglass A.P."/>
            <person name="Hanson S.J."/>
            <person name="Klenk H.-P."/>
            <person name="Labutti K."/>
            <person name="Lapidus A."/>
            <person name="Lindquist E."/>
            <person name="Lipzen A."/>
            <person name="Meier-Kolthoff J.P."/>
            <person name="Ohm R.A."/>
            <person name="Otillar R.P."/>
            <person name="Pangilinan J."/>
            <person name="Peng Y."/>
            <person name="Rokas A."/>
            <person name="Rosa C.A."/>
            <person name="Scheuner C."/>
            <person name="Sibirny A.A."/>
            <person name="Slot J.C."/>
            <person name="Stielow J.B."/>
            <person name="Sun H."/>
            <person name="Kurtzman C.P."/>
            <person name="Blackwell M."/>
            <person name="Jeffries T.W."/>
            <person name="Grigoriev I.V."/>
        </authorList>
    </citation>
    <scope>NUCLEOTIDE SEQUENCE [LARGE SCALE GENOMIC DNA]</scope>
    <source>
        <strain evidence="2">NRRL Y-17796</strain>
    </source>
</reference>
<dbReference type="InterPro" id="IPR036610">
    <property type="entry name" value="PEBP-like_sf"/>
</dbReference>
<dbReference type="Pfam" id="PF01161">
    <property type="entry name" value="PBP"/>
    <property type="match status" value="1"/>
</dbReference>
<sequence length="334" mass="38873">MSTFRRIYNSVPGIADAYGAAQAVLKKIESRNAARIQRLQQKIDALDPNDAQYEARKRQMQYHIMQSKFRDEINKPEFQELILNPHKPAPMSEYTAREIKKQHWHEKQQMLLMQRLEQLHIIPDTLPTFRPKVDVSLRFPGLRTRVLEPGTILPSSVTARPPVVNIQPFDEHDEGLYSIILVNPDIADTENDSFRTKVHWVLADVPISLTNTRVKYPIMGAPTEDEGTEVLQYIPPTPELNAGFERLCLWAFWQRKPIVGIEDLKTQFQNVTSARQLRDMCKRLQLRPLGAHVWRNRYDRTTDSVREQYGLPEGRVFTPIRISERPATKRNQFN</sequence>
<evidence type="ECO:0000313" key="2">
    <source>
        <dbReference type="Proteomes" id="UP000095023"/>
    </source>
</evidence>
<keyword evidence="2" id="KW-1185">Reference proteome</keyword>
<dbReference type="PANTHER" id="PTHR11362">
    <property type="entry name" value="PHOSPHATIDYLETHANOLAMINE-BINDING PROTEIN"/>
    <property type="match status" value="1"/>
</dbReference>
<dbReference type="Gene3D" id="3.90.280.10">
    <property type="entry name" value="PEBP-like"/>
    <property type="match status" value="1"/>
</dbReference>
<dbReference type="EMBL" id="KV453843">
    <property type="protein sequence ID" value="ODV89742.1"/>
    <property type="molecule type" value="Genomic_DNA"/>
</dbReference>
<name>A0A1E4TDA1_9ASCO</name>
<protein>
    <recommendedName>
        <fullName evidence="3">PEBP-like protein</fullName>
    </recommendedName>
</protein>
<dbReference type="InterPro" id="IPR035810">
    <property type="entry name" value="PEBP_euk"/>
</dbReference>
<dbReference type="InterPro" id="IPR008914">
    <property type="entry name" value="PEBP"/>
</dbReference>
<dbReference type="Proteomes" id="UP000095023">
    <property type="component" value="Unassembled WGS sequence"/>
</dbReference>
<dbReference type="CDD" id="cd00866">
    <property type="entry name" value="PEBP_euk"/>
    <property type="match status" value="1"/>
</dbReference>
<dbReference type="SUPFAM" id="SSF49777">
    <property type="entry name" value="PEBP-like"/>
    <property type="match status" value="1"/>
</dbReference>
<dbReference type="AlphaFoldDB" id="A0A1E4TDA1"/>
<dbReference type="PANTHER" id="PTHR11362:SF82">
    <property type="entry name" value="PHOSPHATIDYLETHANOLAMINE-BINDING PROTEIN 4"/>
    <property type="match status" value="1"/>
</dbReference>
<accession>A0A1E4TDA1</accession>
<gene>
    <name evidence="1" type="ORF">CANCADRAFT_143037</name>
</gene>
<proteinExistence type="predicted"/>
<evidence type="ECO:0008006" key="3">
    <source>
        <dbReference type="Google" id="ProtNLM"/>
    </source>
</evidence>
<organism evidence="1 2">
    <name type="scientific">Tortispora caseinolytica NRRL Y-17796</name>
    <dbReference type="NCBI Taxonomy" id="767744"/>
    <lineage>
        <taxon>Eukaryota</taxon>
        <taxon>Fungi</taxon>
        <taxon>Dikarya</taxon>
        <taxon>Ascomycota</taxon>
        <taxon>Saccharomycotina</taxon>
        <taxon>Trigonopsidomycetes</taxon>
        <taxon>Trigonopsidales</taxon>
        <taxon>Trigonopsidaceae</taxon>
        <taxon>Tortispora</taxon>
    </lineage>
</organism>